<name>D4DPY5_NEIEG</name>
<dbReference type="InterPro" id="IPR045179">
    <property type="entry name" value="YgfZ/GcvT"/>
</dbReference>
<evidence type="ECO:0000313" key="3">
    <source>
        <dbReference type="Proteomes" id="UP000005536"/>
    </source>
</evidence>
<dbReference type="SUPFAM" id="SSF103025">
    <property type="entry name" value="Folate-binding domain"/>
    <property type="match status" value="1"/>
</dbReference>
<proteinExistence type="predicted"/>
<dbReference type="InterPro" id="IPR017703">
    <property type="entry name" value="YgfZ/GCV_T_CS"/>
</dbReference>
<accession>D4DPY5</accession>
<dbReference type="GO" id="GO:0016226">
    <property type="term" value="P:iron-sulfur cluster assembly"/>
    <property type="evidence" value="ECO:0007669"/>
    <property type="project" value="TreeGrafter"/>
</dbReference>
<dbReference type="Proteomes" id="UP000005536">
    <property type="component" value="Unassembled WGS sequence"/>
</dbReference>
<evidence type="ECO:0000256" key="1">
    <source>
        <dbReference type="ARBA" id="ARBA00022946"/>
    </source>
</evidence>
<protein>
    <submittedName>
        <fullName evidence="2">Uncharacterized protein</fullName>
    </submittedName>
</protein>
<gene>
    <name evidence="2" type="ORF">NEIELOOT_01122</name>
</gene>
<dbReference type="STRING" id="546263.NELON_07185"/>
<comment type="caution">
    <text evidence="2">The sequence shown here is derived from an EMBL/GenBank/DDBJ whole genome shotgun (WGS) entry which is preliminary data.</text>
</comment>
<evidence type="ECO:0000313" key="2">
    <source>
        <dbReference type="EMBL" id="EFE50089.1"/>
    </source>
</evidence>
<dbReference type="PANTHER" id="PTHR22602:SF0">
    <property type="entry name" value="TRANSFERASE CAF17, MITOCHONDRIAL-RELATED"/>
    <property type="match status" value="1"/>
</dbReference>
<dbReference type="NCBIfam" id="TIGR03317">
    <property type="entry name" value="ygfZ_signature"/>
    <property type="match status" value="1"/>
</dbReference>
<sequence length="323" mass="34643">MAHRPSETRNTPFQTAFRTTQAAPFPTPYPKQPRIPMHTSALPFFGLIRVSGEDRASFLHGQLSNHIEGLAEGEACYATYNTPKGRVIANMLVFNRGEDLLLLTAADLVEALCKRLRMFVLRAKAVFEPLPGYGAAGRLNEGAPALPAAEPHLSFPFAVSDGLIECTLPHGGILLAGEKDTLPAYDAEAENAWQLHEIRSGYPWISEATKESCVAQMLNQHTIGGVHFKKGCYPGQEIIARAQYRGQVKRGLAVLLGSSLEAAGIAVLQDGAEAGIIINTACTAEGSLSLAVIKHSAAAALLTDADGNPLQQQQLFFDTAEAE</sequence>
<organism evidence="2 3">
    <name type="scientific">Neisseria elongata subsp. glycolytica ATCC 29315</name>
    <dbReference type="NCBI Taxonomy" id="546263"/>
    <lineage>
        <taxon>Bacteria</taxon>
        <taxon>Pseudomonadati</taxon>
        <taxon>Pseudomonadota</taxon>
        <taxon>Betaproteobacteria</taxon>
        <taxon>Neisseriales</taxon>
        <taxon>Neisseriaceae</taxon>
        <taxon>Neisseria</taxon>
    </lineage>
</organism>
<reference evidence="2 3" key="1">
    <citation type="submission" date="2010-02" db="EMBL/GenBank/DDBJ databases">
        <authorList>
            <person name="Weinstock G."/>
            <person name="Sodergren E."/>
            <person name="Clifton S."/>
            <person name="Fulton L."/>
            <person name="Fulton B."/>
            <person name="Courtney L."/>
            <person name="Fronick C."/>
            <person name="Harrison M."/>
            <person name="Strong C."/>
            <person name="Farmer C."/>
            <person name="Delahaunty K."/>
            <person name="Markovic C."/>
            <person name="Hall O."/>
            <person name="Minx P."/>
            <person name="Tomlinson C."/>
            <person name="Mitreva M."/>
            <person name="Nelson J."/>
            <person name="Hou S."/>
            <person name="Wollam A."/>
            <person name="Pepin K.H."/>
            <person name="Johnson M."/>
            <person name="Bhonagiri V."/>
            <person name="Zhang X."/>
            <person name="Suruliraj S."/>
            <person name="Warren W."/>
            <person name="Chinwalla A."/>
            <person name="Mardis E.R."/>
            <person name="Wilson R.K."/>
        </authorList>
    </citation>
    <scope>NUCLEOTIDE SEQUENCE [LARGE SCALE GENOMIC DNA]</scope>
    <source>
        <strain evidence="2 3">ATCC 29315</strain>
    </source>
</reference>
<dbReference type="EMBL" id="ADBF01000029">
    <property type="protein sequence ID" value="EFE50089.1"/>
    <property type="molecule type" value="Genomic_DNA"/>
</dbReference>
<dbReference type="Gene3D" id="3.30.1360.120">
    <property type="entry name" value="Probable tRNA modification gtpase trme, domain 1"/>
    <property type="match status" value="1"/>
</dbReference>
<dbReference type="Gene3D" id="2.40.30.160">
    <property type="match status" value="1"/>
</dbReference>
<dbReference type="PANTHER" id="PTHR22602">
    <property type="entry name" value="TRANSFERASE CAF17, MITOCHONDRIAL-RELATED"/>
    <property type="match status" value="1"/>
</dbReference>
<dbReference type="InterPro" id="IPR027266">
    <property type="entry name" value="TrmE/GcvT-like"/>
</dbReference>
<dbReference type="AlphaFoldDB" id="D4DPY5"/>
<keyword evidence="1" id="KW-0809">Transit peptide</keyword>